<dbReference type="OrthoDB" id="2441011at2759"/>
<name>A0A9N9G9G9_9GLOM</name>
<evidence type="ECO:0000313" key="2">
    <source>
        <dbReference type="Proteomes" id="UP000789759"/>
    </source>
</evidence>
<gene>
    <name evidence="1" type="ORF">CPELLU_LOCUS6514</name>
</gene>
<evidence type="ECO:0000313" key="1">
    <source>
        <dbReference type="EMBL" id="CAG8590699.1"/>
    </source>
</evidence>
<proteinExistence type="predicted"/>
<organism evidence="1 2">
    <name type="scientific">Cetraspora pellucida</name>
    <dbReference type="NCBI Taxonomy" id="1433469"/>
    <lineage>
        <taxon>Eukaryota</taxon>
        <taxon>Fungi</taxon>
        <taxon>Fungi incertae sedis</taxon>
        <taxon>Mucoromycota</taxon>
        <taxon>Glomeromycotina</taxon>
        <taxon>Glomeromycetes</taxon>
        <taxon>Diversisporales</taxon>
        <taxon>Gigasporaceae</taxon>
        <taxon>Cetraspora</taxon>
    </lineage>
</organism>
<dbReference type="PANTHER" id="PTHR47718:SF13">
    <property type="entry name" value="OS09G0290500 PROTEIN"/>
    <property type="match status" value="1"/>
</dbReference>
<dbReference type="PANTHER" id="PTHR47718">
    <property type="entry name" value="OS01G0519700 PROTEIN"/>
    <property type="match status" value="1"/>
</dbReference>
<comment type="caution">
    <text evidence="1">The sequence shown here is derived from an EMBL/GenBank/DDBJ whole genome shotgun (WGS) entry which is preliminary data.</text>
</comment>
<sequence>MSDKELLNIHINLTKPTVSAEVGITSITGQYNHPLLNDVDLYIPKYQRLSDNIIEDIKFYVTKGNMGAKQIYPLLVSKFPDQILLKQNLYNAIKKFRLSLNNHHDDAQNMIQQHDLIVNSNTKSRLVAQCLSEDETIESYDWFLECILEATYNKQPSSLFSDADSALMNAIARIQSTQRVEKQLDNEAQWAYHNNFLQSLLTNNLPSVLEPVFSKVFEQIKRYLTPYIQSIQQQQILDALLYCSKLVSKDSINIVLNDEKIDCDIGFLEDQLERPQTTLSYLLNSASLEGDYSKISNSALNLSDSNLYIQPLQQLENTSVSRVPFCTINKNTSITTIQVINDNSIK</sequence>
<dbReference type="EMBL" id="CAJVQA010004087">
    <property type="protein sequence ID" value="CAG8590699.1"/>
    <property type="molecule type" value="Genomic_DNA"/>
</dbReference>
<protein>
    <submittedName>
        <fullName evidence="1">22094_t:CDS:1</fullName>
    </submittedName>
</protein>
<keyword evidence="2" id="KW-1185">Reference proteome</keyword>
<accession>A0A9N9G9G9</accession>
<dbReference type="Proteomes" id="UP000789759">
    <property type="component" value="Unassembled WGS sequence"/>
</dbReference>
<feature type="non-terminal residue" evidence="1">
    <location>
        <position position="1"/>
    </location>
</feature>
<reference evidence="1" key="1">
    <citation type="submission" date="2021-06" db="EMBL/GenBank/DDBJ databases">
        <authorList>
            <person name="Kallberg Y."/>
            <person name="Tangrot J."/>
            <person name="Rosling A."/>
        </authorList>
    </citation>
    <scope>NUCLEOTIDE SEQUENCE</scope>
    <source>
        <strain evidence="1">FL966</strain>
    </source>
</reference>
<dbReference type="AlphaFoldDB" id="A0A9N9G9G9"/>